<reference evidence="2 3" key="1">
    <citation type="submission" date="2023-03" db="EMBL/GenBank/DDBJ databases">
        <title>WGS of Gossypium arboreum.</title>
        <authorList>
            <person name="Yu D."/>
        </authorList>
    </citation>
    <scope>NUCLEOTIDE SEQUENCE [LARGE SCALE GENOMIC DNA]</scope>
    <source>
        <tissue evidence="2">Leaf</tissue>
    </source>
</reference>
<evidence type="ECO:0000259" key="1">
    <source>
        <dbReference type="Pfam" id="PF14392"/>
    </source>
</evidence>
<sequence>MEEGGGEKRESSEEISLLAKELIQLSVKSSRVVPNDKPTLICSVWTKKSFNPESFRAQMKRIWKTKKKFEIQLKPLRRGIFVLSDNSVKSWISFKYEKLPIFCFGCGRIRHSLNDCLMLSPAEKNKVSIDPPYSIALKAESTLVGKESMKLNAYVKMLGTQVSYTGHLVNELGDTDMITEPIASQGKVKGGRKLASWLEGLQEQETNFNKSEIGVVNDGNMEMGKFSVASKKSSWKRLIRVNQPDNRRCKSGGGEKRKFLVADGRNVAEVLYGDGVKRLKVEHMVNQGEVQRESVQRFSKLLIDFLIKEDDNQEEWRFTGFYGSPYLKNKNNAWDLLRRLGQEHNHHWLVGGDFNEILYSFEKSGGVQRDQKRIEAFREERDDEILARIIDTKIHLNMEIDKDKLYWKQRARANWLQFGDKNSAYFHNCVSARRRENTISKLVLDDKREITDESGINENATWVFQELFTSKAIGDSSYLLTSIERSISHEANEVLSSLFREEEI</sequence>
<dbReference type="Gene3D" id="3.60.10.10">
    <property type="entry name" value="Endonuclease/exonuclease/phosphatase"/>
    <property type="match status" value="1"/>
</dbReference>
<organism evidence="2 3">
    <name type="scientific">Gossypium arboreum</name>
    <name type="common">Tree cotton</name>
    <name type="synonym">Gossypium nanking</name>
    <dbReference type="NCBI Taxonomy" id="29729"/>
    <lineage>
        <taxon>Eukaryota</taxon>
        <taxon>Viridiplantae</taxon>
        <taxon>Streptophyta</taxon>
        <taxon>Embryophyta</taxon>
        <taxon>Tracheophyta</taxon>
        <taxon>Spermatophyta</taxon>
        <taxon>Magnoliopsida</taxon>
        <taxon>eudicotyledons</taxon>
        <taxon>Gunneridae</taxon>
        <taxon>Pentapetalae</taxon>
        <taxon>rosids</taxon>
        <taxon>malvids</taxon>
        <taxon>Malvales</taxon>
        <taxon>Malvaceae</taxon>
        <taxon>Malvoideae</taxon>
        <taxon>Gossypium</taxon>
    </lineage>
</organism>
<name>A0ABR0NM50_GOSAR</name>
<evidence type="ECO:0000313" key="3">
    <source>
        <dbReference type="Proteomes" id="UP001358586"/>
    </source>
</evidence>
<dbReference type="Pfam" id="PF14392">
    <property type="entry name" value="zf-CCHC_4"/>
    <property type="match status" value="1"/>
</dbReference>
<dbReference type="SUPFAM" id="SSF56219">
    <property type="entry name" value="DNase I-like"/>
    <property type="match status" value="1"/>
</dbReference>
<dbReference type="InterPro" id="IPR025836">
    <property type="entry name" value="Zn_knuckle_CX2CX4HX4C"/>
</dbReference>
<comment type="caution">
    <text evidence="2">The sequence shown here is derived from an EMBL/GenBank/DDBJ whole genome shotgun (WGS) entry which is preliminary data.</text>
</comment>
<dbReference type="Proteomes" id="UP001358586">
    <property type="component" value="Chromosome 9"/>
</dbReference>
<protein>
    <recommendedName>
        <fullName evidence="1">Zinc knuckle CX2CX4HX4C domain-containing protein</fullName>
    </recommendedName>
</protein>
<keyword evidence="3" id="KW-1185">Reference proteome</keyword>
<feature type="domain" description="Zinc knuckle CX2CX4HX4C" evidence="1">
    <location>
        <begin position="75"/>
        <end position="117"/>
    </location>
</feature>
<accession>A0ABR0NM50</accession>
<proteinExistence type="predicted"/>
<dbReference type="EMBL" id="JARKNE010000009">
    <property type="protein sequence ID" value="KAK5802422.1"/>
    <property type="molecule type" value="Genomic_DNA"/>
</dbReference>
<gene>
    <name evidence="2" type="ORF">PVK06_030013</name>
</gene>
<evidence type="ECO:0000313" key="2">
    <source>
        <dbReference type="EMBL" id="KAK5802422.1"/>
    </source>
</evidence>
<dbReference type="InterPro" id="IPR036691">
    <property type="entry name" value="Endo/exonu/phosph_ase_sf"/>
</dbReference>